<name>A0A2K1IHA1_PHYPA</name>
<protein>
    <submittedName>
        <fullName evidence="2 3">Uncharacterized protein</fullName>
    </submittedName>
</protein>
<reference evidence="3" key="3">
    <citation type="submission" date="2020-12" db="UniProtKB">
        <authorList>
            <consortium name="EnsemblPlants"/>
        </authorList>
    </citation>
    <scope>IDENTIFICATION</scope>
</reference>
<dbReference type="EnsemblPlants" id="Pp3c24_18767V3.1">
    <property type="protein sequence ID" value="PAC:32910230.CDS.1"/>
    <property type="gene ID" value="Pp3c24_18767"/>
</dbReference>
<dbReference type="InParanoid" id="A0A2K1IHA1"/>
<dbReference type="Gramene" id="Pp3c24_18767V3.1">
    <property type="protein sequence ID" value="PAC:32910230.CDS.1"/>
    <property type="gene ID" value="Pp3c24_18767"/>
</dbReference>
<reference evidence="2 4" key="1">
    <citation type="journal article" date="2008" name="Science">
        <title>The Physcomitrella genome reveals evolutionary insights into the conquest of land by plants.</title>
        <authorList>
            <person name="Rensing S."/>
            <person name="Lang D."/>
            <person name="Zimmer A."/>
            <person name="Terry A."/>
            <person name="Salamov A."/>
            <person name="Shapiro H."/>
            <person name="Nishiyama T."/>
            <person name="Perroud P.-F."/>
            <person name="Lindquist E."/>
            <person name="Kamisugi Y."/>
            <person name="Tanahashi T."/>
            <person name="Sakakibara K."/>
            <person name="Fujita T."/>
            <person name="Oishi K."/>
            <person name="Shin-I T."/>
            <person name="Kuroki Y."/>
            <person name="Toyoda A."/>
            <person name="Suzuki Y."/>
            <person name="Hashimoto A."/>
            <person name="Yamaguchi K."/>
            <person name="Sugano A."/>
            <person name="Kohara Y."/>
            <person name="Fujiyama A."/>
            <person name="Anterola A."/>
            <person name="Aoki S."/>
            <person name="Ashton N."/>
            <person name="Barbazuk W.B."/>
            <person name="Barker E."/>
            <person name="Bennetzen J."/>
            <person name="Bezanilla M."/>
            <person name="Blankenship R."/>
            <person name="Cho S.H."/>
            <person name="Dutcher S."/>
            <person name="Estelle M."/>
            <person name="Fawcett J.A."/>
            <person name="Gundlach H."/>
            <person name="Hanada K."/>
            <person name="Heyl A."/>
            <person name="Hicks K.A."/>
            <person name="Hugh J."/>
            <person name="Lohr M."/>
            <person name="Mayer K."/>
            <person name="Melkozernov A."/>
            <person name="Murata T."/>
            <person name="Nelson D."/>
            <person name="Pils B."/>
            <person name="Prigge M."/>
            <person name="Reiss B."/>
            <person name="Renner T."/>
            <person name="Rombauts S."/>
            <person name="Rushton P."/>
            <person name="Sanderfoot A."/>
            <person name="Schween G."/>
            <person name="Shiu S.-H."/>
            <person name="Stueber K."/>
            <person name="Theodoulou F.L."/>
            <person name="Tu H."/>
            <person name="Van de Peer Y."/>
            <person name="Verrier P.J."/>
            <person name="Waters E."/>
            <person name="Wood A."/>
            <person name="Yang L."/>
            <person name="Cove D."/>
            <person name="Cuming A."/>
            <person name="Hasebe M."/>
            <person name="Lucas S."/>
            <person name="Mishler D.B."/>
            <person name="Reski R."/>
            <person name="Grigoriev I."/>
            <person name="Quatrano R.S."/>
            <person name="Boore J.L."/>
        </authorList>
    </citation>
    <scope>NUCLEOTIDE SEQUENCE [LARGE SCALE GENOMIC DNA]</scope>
    <source>
        <strain evidence="3 4">cv. Gransden 2004</strain>
    </source>
</reference>
<gene>
    <name evidence="2" type="ORF">PHYPA_029252</name>
</gene>
<feature type="region of interest" description="Disordered" evidence="1">
    <location>
        <begin position="1"/>
        <end position="20"/>
    </location>
</feature>
<keyword evidence="4" id="KW-1185">Reference proteome</keyword>
<evidence type="ECO:0000313" key="2">
    <source>
        <dbReference type="EMBL" id="PNR28659.1"/>
    </source>
</evidence>
<sequence length="72" mass="8124">MVEEEEEVSVTLSDNEREHAGMLSRNKPGCVLACPFPLSPTILSMSSLLLCCMVCDTWCDFLYISLHPFLRD</sequence>
<evidence type="ECO:0000313" key="3">
    <source>
        <dbReference type="EnsemblPlants" id="PAC:32910230.CDS.1"/>
    </source>
</evidence>
<organism evidence="2">
    <name type="scientific">Physcomitrium patens</name>
    <name type="common">Spreading-leaved earth moss</name>
    <name type="synonym">Physcomitrella patens</name>
    <dbReference type="NCBI Taxonomy" id="3218"/>
    <lineage>
        <taxon>Eukaryota</taxon>
        <taxon>Viridiplantae</taxon>
        <taxon>Streptophyta</taxon>
        <taxon>Embryophyta</taxon>
        <taxon>Bryophyta</taxon>
        <taxon>Bryophytina</taxon>
        <taxon>Bryopsida</taxon>
        <taxon>Funariidae</taxon>
        <taxon>Funariales</taxon>
        <taxon>Funariaceae</taxon>
        <taxon>Physcomitrium</taxon>
    </lineage>
</organism>
<evidence type="ECO:0000313" key="4">
    <source>
        <dbReference type="Proteomes" id="UP000006727"/>
    </source>
</evidence>
<proteinExistence type="predicted"/>
<reference evidence="2 4" key="2">
    <citation type="journal article" date="2018" name="Plant J.">
        <title>The Physcomitrella patens chromosome-scale assembly reveals moss genome structure and evolution.</title>
        <authorList>
            <person name="Lang D."/>
            <person name="Ullrich K.K."/>
            <person name="Murat F."/>
            <person name="Fuchs J."/>
            <person name="Jenkins J."/>
            <person name="Haas F.B."/>
            <person name="Piednoel M."/>
            <person name="Gundlach H."/>
            <person name="Van Bel M."/>
            <person name="Meyberg R."/>
            <person name="Vives C."/>
            <person name="Morata J."/>
            <person name="Symeonidi A."/>
            <person name="Hiss M."/>
            <person name="Muchero W."/>
            <person name="Kamisugi Y."/>
            <person name="Saleh O."/>
            <person name="Blanc G."/>
            <person name="Decker E.L."/>
            <person name="van Gessel N."/>
            <person name="Grimwood J."/>
            <person name="Hayes R.D."/>
            <person name="Graham S.W."/>
            <person name="Gunter L.E."/>
            <person name="McDaniel S.F."/>
            <person name="Hoernstein S.N.W."/>
            <person name="Larsson A."/>
            <person name="Li F.W."/>
            <person name="Perroud P.F."/>
            <person name="Phillips J."/>
            <person name="Ranjan P."/>
            <person name="Rokshar D.S."/>
            <person name="Rothfels C.J."/>
            <person name="Schneider L."/>
            <person name="Shu S."/>
            <person name="Stevenson D.W."/>
            <person name="Thummler F."/>
            <person name="Tillich M."/>
            <person name="Villarreal Aguilar J.C."/>
            <person name="Widiez T."/>
            <person name="Wong G.K."/>
            <person name="Wymore A."/>
            <person name="Zhang Y."/>
            <person name="Zimmer A.D."/>
            <person name="Quatrano R.S."/>
            <person name="Mayer K.F.X."/>
            <person name="Goodstein D."/>
            <person name="Casacuberta J.M."/>
            <person name="Vandepoele K."/>
            <person name="Reski R."/>
            <person name="Cuming A.C."/>
            <person name="Tuskan G.A."/>
            <person name="Maumus F."/>
            <person name="Salse J."/>
            <person name="Schmutz J."/>
            <person name="Rensing S.A."/>
        </authorList>
    </citation>
    <scope>NUCLEOTIDE SEQUENCE [LARGE SCALE GENOMIC DNA]</scope>
    <source>
        <strain evidence="3 4">cv. Gransden 2004</strain>
    </source>
</reference>
<dbReference type="EMBL" id="ABEU02000024">
    <property type="protein sequence ID" value="PNR28659.1"/>
    <property type="molecule type" value="Genomic_DNA"/>
</dbReference>
<accession>A0A2K1IHA1</accession>
<dbReference type="Proteomes" id="UP000006727">
    <property type="component" value="Chromosome 24"/>
</dbReference>
<evidence type="ECO:0000256" key="1">
    <source>
        <dbReference type="SAM" id="MobiDB-lite"/>
    </source>
</evidence>
<dbReference type="AlphaFoldDB" id="A0A2K1IHA1"/>